<sequence length="131" mass="14569">LEVEGRADIERALGDVAERIATLERDIQQLTEKEAGRCSLLEQHVEELRAASTLAESSLTGMMQTWACRVGQVEEAMAAQCTAESRGRPEARQALLEREAMLQRMVDQSDRDVEAILAARVRLCNDRLESG</sequence>
<feature type="non-terminal residue" evidence="3">
    <location>
        <position position="1"/>
    </location>
</feature>
<organism evidence="3 4">
    <name type="scientific">Kipferlia bialata</name>
    <dbReference type="NCBI Taxonomy" id="797122"/>
    <lineage>
        <taxon>Eukaryota</taxon>
        <taxon>Metamonada</taxon>
        <taxon>Carpediemonas-like organisms</taxon>
        <taxon>Kipferlia</taxon>
    </lineage>
</organism>
<keyword evidence="1" id="KW-0175">Coiled coil</keyword>
<evidence type="ECO:0000313" key="2">
    <source>
        <dbReference type="EMBL" id="GCA62715.1"/>
    </source>
</evidence>
<dbReference type="AlphaFoldDB" id="A0A391NUW1"/>
<accession>A0A391NUW1</accession>
<protein>
    <submittedName>
        <fullName evidence="3">Uncharacterized protein</fullName>
    </submittedName>
</protein>
<dbReference type="Proteomes" id="UP000265618">
    <property type="component" value="Unassembled WGS sequence"/>
</dbReference>
<reference evidence="3" key="1">
    <citation type="submission" date="2016-10" db="EMBL/GenBank/DDBJ databases">
        <authorList>
            <person name="Tanifuji G."/>
            <person name="Kume K."/>
            <person name="Nakayama T."/>
            <person name="Takabayashi S."/>
            <person name="Hashimoto T."/>
        </authorList>
    </citation>
    <scope>NUCLEOTIDE SEQUENCE</scope>
    <source>
        <strain evidence="3">NY0173</strain>
    </source>
</reference>
<evidence type="ECO:0000313" key="3">
    <source>
        <dbReference type="EMBL" id="GCA63776.1"/>
    </source>
</evidence>
<evidence type="ECO:0000256" key="1">
    <source>
        <dbReference type="SAM" id="Coils"/>
    </source>
</evidence>
<reference evidence="3 4" key="2">
    <citation type="journal article" date="2018" name="PLoS ONE">
        <title>The draft genome of Kipferlia bialata reveals reductive genome evolution in fornicate parasites.</title>
        <authorList>
            <person name="Tanifuji G."/>
            <person name="Takabayashi S."/>
            <person name="Kume K."/>
            <person name="Takagi M."/>
            <person name="Nakayama T."/>
            <person name="Kamikawa R."/>
            <person name="Inagaki Y."/>
            <person name="Hashimoto T."/>
        </authorList>
    </citation>
    <scope>NUCLEOTIDE SEQUENCE [LARGE SCALE GENOMIC DNA]</scope>
    <source>
        <strain evidence="3">NY0173</strain>
    </source>
</reference>
<comment type="caution">
    <text evidence="3">The sequence shown here is derived from an EMBL/GenBank/DDBJ whole genome shotgun (WGS) entry which is preliminary data.</text>
</comment>
<proteinExistence type="predicted"/>
<evidence type="ECO:0000313" key="4">
    <source>
        <dbReference type="Proteomes" id="UP000265618"/>
    </source>
</evidence>
<dbReference type="EMBL" id="BDIP01005004">
    <property type="protein sequence ID" value="GCA63776.1"/>
    <property type="molecule type" value="Genomic_DNA"/>
</dbReference>
<gene>
    <name evidence="2" type="ORF">KIPB_005301</name>
    <name evidence="3" type="ORF">KIPB_011857</name>
</gene>
<keyword evidence="4" id="KW-1185">Reference proteome</keyword>
<name>A0A391NUW1_9EUKA</name>
<feature type="coiled-coil region" evidence="1">
    <location>
        <begin position="6"/>
        <end position="33"/>
    </location>
</feature>
<dbReference type="EMBL" id="BDIP01001226">
    <property type="protein sequence ID" value="GCA62715.1"/>
    <property type="molecule type" value="Genomic_DNA"/>
</dbReference>